<evidence type="ECO:0000313" key="7">
    <source>
        <dbReference type="Proteomes" id="UP000007322"/>
    </source>
</evidence>
<evidence type="ECO:0000256" key="5">
    <source>
        <dbReference type="SAM" id="Phobius"/>
    </source>
</evidence>
<feature type="transmembrane region" description="Helical" evidence="5">
    <location>
        <begin position="73"/>
        <end position="95"/>
    </location>
</feature>
<reference evidence="6 7" key="1">
    <citation type="journal article" date="2011" name="Nat. Biotechnol.">
        <title>Comparative genomic analysis of the thermophilic biomass-degrading fungi Myceliophthora thermophila and Thielavia terrestris.</title>
        <authorList>
            <person name="Berka R.M."/>
            <person name="Grigoriev I.V."/>
            <person name="Otillar R."/>
            <person name="Salamov A."/>
            <person name="Grimwood J."/>
            <person name="Reid I."/>
            <person name="Ishmael N."/>
            <person name="John T."/>
            <person name="Darmond C."/>
            <person name="Moisan M.-C."/>
            <person name="Henrissat B."/>
            <person name="Coutinho P.M."/>
            <person name="Lombard V."/>
            <person name="Natvig D.O."/>
            <person name="Lindquist E."/>
            <person name="Schmutz J."/>
            <person name="Lucas S."/>
            <person name="Harris P."/>
            <person name="Powlowski J."/>
            <person name="Bellemare A."/>
            <person name="Taylor D."/>
            <person name="Butler G."/>
            <person name="de Vries R.P."/>
            <person name="Allijn I.E."/>
            <person name="van den Brink J."/>
            <person name="Ushinsky S."/>
            <person name="Storms R."/>
            <person name="Powell A.J."/>
            <person name="Paulsen I.T."/>
            <person name="Elbourne L.D.H."/>
            <person name="Baker S.E."/>
            <person name="Magnuson J."/>
            <person name="LaBoissiere S."/>
            <person name="Clutterbuck A.J."/>
            <person name="Martinez D."/>
            <person name="Wogulis M."/>
            <person name="de Leon A.L."/>
            <person name="Rey M.W."/>
            <person name="Tsang A."/>
        </authorList>
    </citation>
    <scope>NUCLEOTIDE SEQUENCE [LARGE SCALE GENOMIC DNA]</scope>
    <source>
        <strain evidence="7">ATCC 42464 / BCRC 31852 / DSM 1799</strain>
    </source>
</reference>
<feature type="transmembrane region" description="Helical" evidence="5">
    <location>
        <begin position="115"/>
        <end position="135"/>
    </location>
</feature>
<sequence>VTSLLPFCSALLLAGFAVRSYCTFHVDDPRVYTARMLLRCSAAPLVSMTNSVILGRLFHFVPCFALMHPGRMVVLVAAFTAGIELLSITGIAYLTDREAPDKSLRLGDFLTRSSLALQLIVIGIYFVLVGIYRICCIRGRTTYRMATFILRAVTVWIVGSPSRLLPSDPQMCLAQDGKTILNGPGWEDSRSVT</sequence>
<dbReference type="eggNOG" id="ENOG502RDNH">
    <property type="taxonomic scope" value="Eukaryota"/>
</dbReference>
<evidence type="ECO:0000256" key="3">
    <source>
        <dbReference type="ARBA" id="ARBA00022989"/>
    </source>
</evidence>
<evidence type="ECO:0000256" key="4">
    <source>
        <dbReference type="ARBA" id="ARBA00023136"/>
    </source>
</evidence>
<protein>
    <submittedName>
        <fullName evidence="6">Uncharacterized protein</fullName>
    </submittedName>
</protein>
<evidence type="ECO:0000313" key="6">
    <source>
        <dbReference type="EMBL" id="AEO60351.1"/>
    </source>
</evidence>
<dbReference type="OMA" id="WNDSRSK"/>
<evidence type="ECO:0000256" key="1">
    <source>
        <dbReference type="ARBA" id="ARBA00004141"/>
    </source>
</evidence>
<name>G2QIM9_THET4</name>
<dbReference type="OrthoDB" id="3358017at2759"/>
<accession>G2QIM9</accession>
<dbReference type="EMBL" id="CP003006">
    <property type="protein sequence ID" value="AEO60351.1"/>
    <property type="molecule type" value="Genomic_DNA"/>
</dbReference>
<dbReference type="KEGG" id="mtm:MYCTH_35583"/>
<gene>
    <name evidence="6" type="ORF">MYCTH_35583</name>
</gene>
<keyword evidence="3 5" id="KW-1133">Transmembrane helix</keyword>
<feature type="non-terminal residue" evidence="6">
    <location>
        <position position="1"/>
    </location>
</feature>
<dbReference type="InterPro" id="IPR007568">
    <property type="entry name" value="RTA1"/>
</dbReference>
<evidence type="ECO:0000256" key="2">
    <source>
        <dbReference type="ARBA" id="ARBA00022692"/>
    </source>
</evidence>
<dbReference type="Proteomes" id="UP000007322">
    <property type="component" value="Chromosome 5"/>
</dbReference>
<keyword evidence="7" id="KW-1185">Reference proteome</keyword>
<keyword evidence="2 5" id="KW-0812">Transmembrane</keyword>
<dbReference type="PANTHER" id="PTHR31465:SF13">
    <property type="entry name" value="RTA1 DOMAIN PROTEIN-RELATED"/>
    <property type="match status" value="1"/>
</dbReference>
<comment type="subcellular location">
    <subcellularLocation>
        <location evidence="1">Membrane</location>
        <topology evidence="1">Multi-pass membrane protein</topology>
    </subcellularLocation>
</comment>
<dbReference type="AlphaFoldDB" id="G2QIM9"/>
<dbReference type="PANTHER" id="PTHR31465">
    <property type="entry name" value="PROTEIN RTA1-RELATED"/>
    <property type="match status" value="1"/>
</dbReference>
<dbReference type="InParanoid" id="G2QIM9"/>
<feature type="non-terminal residue" evidence="6">
    <location>
        <position position="193"/>
    </location>
</feature>
<proteinExistence type="predicted"/>
<organism evidence="6 7">
    <name type="scientific">Thermothelomyces thermophilus (strain ATCC 42464 / BCRC 31852 / DSM 1799)</name>
    <name type="common">Sporotrichum thermophile</name>
    <dbReference type="NCBI Taxonomy" id="573729"/>
    <lineage>
        <taxon>Eukaryota</taxon>
        <taxon>Fungi</taxon>
        <taxon>Dikarya</taxon>
        <taxon>Ascomycota</taxon>
        <taxon>Pezizomycotina</taxon>
        <taxon>Sordariomycetes</taxon>
        <taxon>Sordariomycetidae</taxon>
        <taxon>Sordariales</taxon>
        <taxon>Chaetomiaceae</taxon>
        <taxon>Thermothelomyces</taxon>
    </lineage>
</organism>
<dbReference type="RefSeq" id="XP_003665596.1">
    <property type="nucleotide sequence ID" value="XM_003665548.1"/>
</dbReference>
<dbReference type="HOGENOM" id="CLU_1412006_0_0_1"/>
<keyword evidence="4 5" id="KW-0472">Membrane</keyword>
<dbReference type="VEuPathDB" id="FungiDB:MYCTH_35583"/>
<dbReference type="GeneID" id="11511356"/>
<dbReference type="GO" id="GO:0016020">
    <property type="term" value="C:membrane"/>
    <property type="evidence" value="ECO:0007669"/>
    <property type="project" value="UniProtKB-SubCell"/>
</dbReference>